<protein>
    <submittedName>
        <fullName evidence="2">Uncharacterized protein</fullName>
    </submittedName>
</protein>
<gene>
    <name evidence="2" type="ORF">GCM10010439_07250</name>
</gene>
<dbReference type="Proteomes" id="UP001501842">
    <property type="component" value="Unassembled WGS sequence"/>
</dbReference>
<proteinExistence type="predicted"/>
<reference evidence="3" key="1">
    <citation type="journal article" date="2019" name="Int. J. Syst. Evol. Microbiol.">
        <title>The Global Catalogue of Microorganisms (GCM) 10K type strain sequencing project: providing services to taxonomists for standard genome sequencing and annotation.</title>
        <authorList>
            <consortium name="The Broad Institute Genomics Platform"/>
            <consortium name="The Broad Institute Genome Sequencing Center for Infectious Disease"/>
            <person name="Wu L."/>
            <person name="Ma J."/>
        </authorList>
    </citation>
    <scope>NUCLEOTIDE SEQUENCE [LARGE SCALE GENOMIC DNA]</scope>
    <source>
        <strain evidence="3">JCM 8201</strain>
    </source>
</reference>
<feature type="transmembrane region" description="Helical" evidence="1">
    <location>
        <begin position="448"/>
        <end position="470"/>
    </location>
</feature>
<evidence type="ECO:0000313" key="2">
    <source>
        <dbReference type="EMBL" id="GAA2720105.1"/>
    </source>
</evidence>
<keyword evidence="1" id="KW-0472">Membrane</keyword>
<keyword evidence="1" id="KW-1133">Transmembrane helix</keyword>
<feature type="transmembrane region" description="Helical" evidence="1">
    <location>
        <begin position="5"/>
        <end position="23"/>
    </location>
</feature>
<organism evidence="2 3">
    <name type="scientific">Actinocorallia aurantiaca</name>
    <dbReference type="NCBI Taxonomy" id="46204"/>
    <lineage>
        <taxon>Bacteria</taxon>
        <taxon>Bacillati</taxon>
        <taxon>Actinomycetota</taxon>
        <taxon>Actinomycetes</taxon>
        <taxon>Streptosporangiales</taxon>
        <taxon>Thermomonosporaceae</taxon>
        <taxon>Actinocorallia</taxon>
    </lineage>
</organism>
<sequence>MRGSAIAWLGHPVSVVAIVVLAVNDQVLKGAYPGPVTGKVSDFAGLVFAPALLALGLSALGLRGERSALGAVLATGAGFVLVKTTSTGARIAGEAWGLVAGPSLIRADPTDLLALPALAVSWQVHRWARNRETPERRVRLGRVVVVMPFAVVATAATSAPLAQSVDAVGTSGDRIVVRAEATTISTTDGGVTWMGEESGRADDQIRDGATRACVPSAPSHCYRVVEGRLAVQETTDGRTWRTAWEISPGRTDFLRRQAVDKGYDPDVSSRALAVQDQAGGHVVVVANGGDGLVVRDTSGTWRRLGHPVWTVGASRTVEPITRWNVPDLKDGSAYRFRAGFTALIVLASALLAGLGSGRSLRWGCALTLGGAVSGLGLHSMDLLGVAVAPLSATLILVGLVLLGVGSSAAADRRRVFCVVPIALAGALLAPVPLLSWTTGVPDAFRTAVLGSVLIGCAGTVAAFLTGRAVARGR</sequence>
<evidence type="ECO:0000313" key="3">
    <source>
        <dbReference type="Proteomes" id="UP001501842"/>
    </source>
</evidence>
<keyword evidence="1" id="KW-0812">Transmembrane</keyword>
<keyword evidence="3" id="KW-1185">Reference proteome</keyword>
<dbReference type="EMBL" id="BAAATZ010000003">
    <property type="protein sequence ID" value="GAA2720105.1"/>
    <property type="molecule type" value="Genomic_DNA"/>
</dbReference>
<feature type="transmembrane region" description="Helical" evidence="1">
    <location>
        <begin position="43"/>
        <end position="62"/>
    </location>
</feature>
<feature type="transmembrane region" description="Helical" evidence="1">
    <location>
        <begin position="334"/>
        <end position="353"/>
    </location>
</feature>
<dbReference type="RefSeq" id="WP_344448672.1">
    <property type="nucleotide sequence ID" value="NZ_BAAATZ010000003.1"/>
</dbReference>
<accession>A0ABP6GCC0</accession>
<comment type="caution">
    <text evidence="2">The sequence shown here is derived from an EMBL/GenBank/DDBJ whole genome shotgun (WGS) entry which is preliminary data.</text>
</comment>
<evidence type="ECO:0000256" key="1">
    <source>
        <dbReference type="SAM" id="Phobius"/>
    </source>
</evidence>
<feature type="transmembrane region" description="Helical" evidence="1">
    <location>
        <begin position="383"/>
        <end position="404"/>
    </location>
</feature>
<name>A0ABP6GCC0_9ACTN</name>
<dbReference type="SUPFAM" id="SSF110296">
    <property type="entry name" value="Oligoxyloglucan reducing end-specific cellobiohydrolase"/>
    <property type="match status" value="1"/>
</dbReference>
<feature type="transmembrane region" description="Helical" evidence="1">
    <location>
        <begin position="416"/>
        <end position="436"/>
    </location>
</feature>